<dbReference type="InterPro" id="IPR000408">
    <property type="entry name" value="Reg_chr_condens"/>
</dbReference>
<proteinExistence type="predicted"/>
<dbReference type="PANTHER" id="PTHR22870:SF466">
    <property type="entry name" value="ANKYRIN REPEAT-CONTAINING PROTEIN"/>
    <property type="match status" value="1"/>
</dbReference>
<dbReference type="SUPFAM" id="SSF50985">
    <property type="entry name" value="RCC1/BLIP-II"/>
    <property type="match status" value="1"/>
</dbReference>
<dbReference type="InterPro" id="IPR051210">
    <property type="entry name" value="Ub_ligase/GEF_domain"/>
</dbReference>
<protein>
    <submittedName>
        <fullName evidence="3">Regulator of condensation</fullName>
    </submittedName>
</protein>
<dbReference type="PANTHER" id="PTHR22870">
    <property type="entry name" value="REGULATOR OF CHROMOSOME CONDENSATION"/>
    <property type="match status" value="1"/>
</dbReference>
<feature type="repeat" description="RCC1" evidence="2">
    <location>
        <begin position="138"/>
        <end position="189"/>
    </location>
</feature>
<keyword evidence="1" id="KW-0677">Repeat</keyword>
<accession>A0A0B1TAK1</accession>
<gene>
    <name evidence="3" type="ORF">OESDEN_07250</name>
</gene>
<dbReference type="Proteomes" id="UP000053660">
    <property type="component" value="Unassembled WGS sequence"/>
</dbReference>
<dbReference type="InterPro" id="IPR009091">
    <property type="entry name" value="RCC1/BLIP-II"/>
</dbReference>
<dbReference type="PROSITE" id="PS00626">
    <property type="entry name" value="RCC1_2"/>
    <property type="match status" value="1"/>
</dbReference>
<evidence type="ECO:0000256" key="2">
    <source>
        <dbReference type="PROSITE-ProRule" id="PRU00235"/>
    </source>
</evidence>
<reference evidence="3 4" key="1">
    <citation type="submission" date="2014-03" db="EMBL/GenBank/DDBJ databases">
        <title>Draft genome of the hookworm Oesophagostomum dentatum.</title>
        <authorList>
            <person name="Mitreva M."/>
        </authorList>
    </citation>
    <scope>NUCLEOTIDE SEQUENCE [LARGE SCALE GENOMIC DNA]</scope>
    <source>
        <strain evidence="3 4">OD-Hann</strain>
    </source>
</reference>
<dbReference type="AlphaFoldDB" id="A0A0B1TAK1"/>
<sequence>MRRELLGCGLSEDGQLGLGSRSAACVKLPEQIGAFILSLFCFYFFTSFGAPLDASGTAVISVACGEKHTILLAEDGKMWSVGGNEDGQLGRGGAVAVWGEQTDGTIMHSPQLINQLIGVPIVRVAAGGRHCVAISAGGGVYGWGHNEYGQLGTGDTLPRATPVFLEGMSAMHIIEAYCGDSHTLLLSQEGRLFAFGSDAHGQIGGGRNCRNGAYGKYSNQSGLRTALTAGPNCPLKVPLYLSKELVLDLLSRHEKLDLIGVLESVFSSISCINGSFLYNDDRRFLSEGRVFGVHLDDVMDTFTALGESSDARQYGDLAQKWWVVLPVRHFNRLATAMLSAVRCLVRDKVNPGECRPFLEILASLCAINKVTNKIPLENFYIHELADNYNLKMDYVTWARAQVAMPCTTF</sequence>
<evidence type="ECO:0000313" key="4">
    <source>
        <dbReference type="Proteomes" id="UP000053660"/>
    </source>
</evidence>
<organism evidence="3 4">
    <name type="scientific">Oesophagostomum dentatum</name>
    <name type="common">Nodular worm</name>
    <dbReference type="NCBI Taxonomy" id="61180"/>
    <lineage>
        <taxon>Eukaryota</taxon>
        <taxon>Metazoa</taxon>
        <taxon>Ecdysozoa</taxon>
        <taxon>Nematoda</taxon>
        <taxon>Chromadorea</taxon>
        <taxon>Rhabditida</taxon>
        <taxon>Rhabditina</taxon>
        <taxon>Rhabditomorpha</taxon>
        <taxon>Strongyloidea</taxon>
        <taxon>Strongylidae</taxon>
        <taxon>Oesophagostomum</taxon>
    </lineage>
</organism>
<dbReference type="EMBL" id="KN551093">
    <property type="protein sequence ID" value="KHJ92847.1"/>
    <property type="molecule type" value="Genomic_DNA"/>
</dbReference>
<dbReference type="Gene3D" id="2.130.10.30">
    <property type="entry name" value="Regulator of chromosome condensation 1/beta-lactamase-inhibitor protein II"/>
    <property type="match status" value="1"/>
</dbReference>
<dbReference type="OrthoDB" id="16281at2759"/>
<evidence type="ECO:0000313" key="3">
    <source>
        <dbReference type="EMBL" id="KHJ92847.1"/>
    </source>
</evidence>
<feature type="repeat" description="RCC1" evidence="2">
    <location>
        <begin position="3"/>
        <end position="75"/>
    </location>
</feature>
<name>A0A0B1TAK1_OESDE</name>
<dbReference type="PROSITE" id="PS50012">
    <property type="entry name" value="RCC1_3"/>
    <property type="match status" value="3"/>
</dbReference>
<dbReference type="Pfam" id="PF00415">
    <property type="entry name" value="RCC1"/>
    <property type="match status" value="2"/>
</dbReference>
<keyword evidence="4" id="KW-1185">Reference proteome</keyword>
<evidence type="ECO:0000256" key="1">
    <source>
        <dbReference type="ARBA" id="ARBA00022737"/>
    </source>
</evidence>
<feature type="repeat" description="RCC1" evidence="2">
    <location>
        <begin position="76"/>
        <end position="137"/>
    </location>
</feature>